<keyword evidence="4" id="KW-0539">Nucleus</keyword>
<dbReference type="SUPFAM" id="SSF46689">
    <property type="entry name" value="Homeodomain-like"/>
    <property type="match status" value="2"/>
</dbReference>
<dbReference type="GO" id="GO:0006303">
    <property type="term" value="P:double-strand break repair via nonhomologous end joining"/>
    <property type="evidence" value="ECO:0007669"/>
    <property type="project" value="EnsemblFungi"/>
</dbReference>
<evidence type="ECO:0000256" key="5">
    <source>
        <dbReference type="SAM" id="MobiDB-lite"/>
    </source>
</evidence>
<evidence type="ECO:0000313" key="9">
    <source>
        <dbReference type="EMBL" id="ODV77865.1"/>
    </source>
</evidence>
<organism evidence="9 10">
    <name type="scientific">Suhomyces tanzawaensis NRRL Y-17324</name>
    <dbReference type="NCBI Taxonomy" id="984487"/>
    <lineage>
        <taxon>Eukaryota</taxon>
        <taxon>Fungi</taxon>
        <taxon>Dikarya</taxon>
        <taxon>Ascomycota</taxon>
        <taxon>Saccharomycotina</taxon>
        <taxon>Pichiomycetes</taxon>
        <taxon>Debaryomycetaceae</taxon>
        <taxon>Suhomyces</taxon>
    </lineage>
</organism>
<proteinExistence type="predicted"/>
<evidence type="ECO:0000256" key="3">
    <source>
        <dbReference type="ARBA" id="ARBA00023163"/>
    </source>
</evidence>
<dbReference type="Pfam" id="PF04433">
    <property type="entry name" value="SWIRM"/>
    <property type="match status" value="1"/>
</dbReference>
<dbReference type="GO" id="GO:0045893">
    <property type="term" value="P:positive regulation of DNA-templated transcription"/>
    <property type="evidence" value="ECO:0007669"/>
    <property type="project" value="TreeGrafter"/>
</dbReference>
<feature type="domain" description="Myb-like" evidence="6">
    <location>
        <begin position="271"/>
        <end position="339"/>
    </location>
</feature>
<dbReference type="PROSITE" id="PS50934">
    <property type="entry name" value="SWIRM"/>
    <property type="match status" value="1"/>
</dbReference>
<dbReference type="OrthoDB" id="118550at2759"/>
<sequence>MEEEASVDLGQVKTEFQEKARAYLVEQAAHVIIPSFSKWFNLDEVHSIEEKSFPDFFGDSGSRSIYKSPEIYKNIRDFMVNAYRINPIEYLTVTAVRRNLAGDVASIIRIHQFLEKWGLINYQIDPKTKPSIVGPQYTGHFQITLDTPTGLLPLIPENAKIVNDKESKLPPPSESESKKEASSNALNLEVRRNIYTTSNSKITGKNNTIVQYFCNICGKDATTVRYHNLRIKTYTHNSSSTINNASILCHLCYDQGLFPLNFQASDFVRLQKSDEAAEWSEQEVLLLLEGIEMFGTLDSSANAANGSIFTNTNGQWEKISEHVGSKTREQCLIKFVQLPIEDKYLNRIVDDAKKKDTTVIKNENLIADIVKKIVKDQEGRNIVKSNAHDNLQESILEQSNLINQITELTLEKFSHKLKKLDTLQENLLKIENQLNLERKQVLIERWVQYEKIQNLKEQRPELTEVLDDLIKPVRVNEINKSLNPLKSEKNRDSSESEGQKVNQGEIDKLPISVSKPKSYQYWSG</sequence>
<dbReference type="Gene3D" id="1.10.10.10">
    <property type="entry name" value="Winged helix-like DNA-binding domain superfamily/Winged helix DNA-binding domain"/>
    <property type="match status" value="1"/>
</dbReference>
<evidence type="ECO:0000259" key="8">
    <source>
        <dbReference type="PROSITE" id="PS51293"/>
    </source>
</evidence>
<dbReference type="GeneID" id="30985938"/>
<dbReference type="InterPro" id="IPR007526">
    <property type="entry name" value="SWIRM"/>
</dbReference>
<feature type="domain" description="SANT" evidence="8">
    <location>
        <begin position="274"/>
        <end position="343"/>
    </location>
</feature>
<dbReference type="FunFam" id="1.10.10.10:FF:000020">
    <property type="entry name" value="SWI/SNF complex subunit SMARCC2 isoform c"/>
    <property type="match status" value="1"/>
</dbReference>
<keyword evidence="3" id="KW-0804">Transcription</keyword>
<feature type="compositionally biased region" description="Basic and acidic residues" evidence="5">
    <location>
        <begin position="486"/>
        <end position="498"/>
    </location>
</feature>
<dbReference type="InterPro" id="IPR009057">
    <property type="entry name" value="Homeodomain-like_sf"/>
</dbReference>
<dbReference type="EMBL" id="KV453914">
    <property type="protein sequence ID" value="ODV77865.1"/>
    <property type="molecule type" value="Genomic_DNA"/>
</dbReference>
<keyword evidence="2" id="KW-0238">DNA-binding</keyword>
<dbReference type="Pfam" id="PF00249">
    <property type="entry name" value="Myb_DNA-binding"/>
    <property type="match status" value="1"/>
</dbReference>
<dbReference type="Proteomes" id="UP000094285">
    <property type="component" value="Unassembled WGS sequence"/>
</dbReference>
<dbReference type="InterPro" id="IPR036388">
    <property type="entry name" value="WH-like_DNA-bd_sf"/>
</dbReference>
<evidence type="ECO:0000256" key="2">
    <source>
        <dbReference type="ARBA" id="ARBA00023125"/>
    </source>
</evidence>
<dbReference type="AlphaFoldDB" id="A0A1E4SEC8"/>
<evidence type="ECO:0000259" key="7">
    <source>
        <dbReference type="PROSITE" id="PS50934"/>
    </source>
</evidence>
<dbReference type="InterPro" id="IPR001005">
    <property type="entry name" value="SANT/Myb"/>
</dbReference>
<feature type="region of interest" description="Disordered" evidence="5">
    <location>
        <begin position="481"/>
        <end position="509"/>
    </location>
</feature>
<dbReference type="PANTHER" id="PTHR12802:SF150">
    <property type="entry name" value="CHROMATIN STRUCTURE-REMODELING COMPLEX PROTEIN RSC8"/>
    <property type="match status" value="1"/>
</dbReference>
<dbReference type="RefSeq" id="XP_020062987.1">
    <property type="nucleotide sequence ID" value="XM_020211802.1"/>
</dbReference>
<dbReference type="PROSITE" id="PS50090">
    <property type="entry name" value="MYB_LIKE"/>
    <property type="match status" value="1"/>
</dbReference>
<dbReference type="InterPro" id="IPR041984">
    <property type="entry name" value="Rsc8/Ssr1/Ssr2_ZZ"/>
</dbReference>
<evidence type="ECO:0000313" key="10">
    <source>
        <dbReference type="Proteomes" id="UP000094285"/>
    </source>
</evidence>
<gene>
    <name evidence="9" type="ORF">CANTADRAFT_91321</name>
</gene>
<feature type="domain" description="SWIRM" evidence="7">
    <location>
        <begin position="31"/>
        <end position="131"/>
    </location>
</feature>
<keyword evidence="10" id="KW-1185">Reference proteome</keyword>
<dbReference type="GO" id="GO:0006337">
    <property type="term" value="P:nucleosome disassembly"/>
    <property type="evidence" value="ECO:0007669"/>
    <property type="project" value="EnsemblFungi"/>
</dbReference>
<dbReference type="Gene3D" id="1.10.10.60">
    <property type="entry name" value="Homeodomain-like"/>
    <property type="match status" value="1"/>
</dbReference>
<dbReference type="PROSITE" id="PS51293">
    <property type="entry name" value="SANT"/>
    <property type="match status" value="1"/>
</dbReference>
<dbReference type="GO" id="GO:0003677">
    <property type="term" value="F:DNA binding"/>
    <property type="evidence" value="ECO:0007669"/>
    <property type="project" value="UniProtKB-KW"/>
</dbReference>
<dbReference type="PANTHER" id="PTHR12802">
    <property type="entry name" value="SWI/SNF COMPLEX-RELATED"/>
    <property type="match status" value="1"/>
</dbReference>
<feature type="region of interest" description="Disordered" evidence="5">
    <location>
        <begin position="163"/>
        <end position="184"/>
    </location>
</feature>
<accession>A0A1E4SEC8</accession>
<reference evidence="10" key="1">
    <citation type="submission" date="2016-05" db="EMBL/GenBank/DDBJ databases">
        <title>Comparative genomics of biotechnologically important yeasts.</title>
        <authorList>
            <consortium name="DOE Joint Genome Institute"/>
            <person name="Riley R."/>
            <person name="Haridas S."/>
            <person name="Wolfe K.H."/>
            <person name="Lopes M.R."/>
            <person name="Hittinger C.T."/>
            <person name="Goker M."/>
            <person name="Salamov A."/>
            <person name="Wisecaver J."/>
            <person name="Long T.M."/>
            <person name="Aerts A.L."/>
            <person name="Barry K."/>
            <person name="Choi C."/>
            <person name="Clum A."/>
            <person name="Coughlan A.Y."/>
            <person name="Deshpande S."/>
            <person name="Douglass A.P."/>
            <person name="Hanson S.J."/>
            <person name="Klenk H.-P."/>
            <person name="Labutti K."/>
            <person name="Lapidus A."/>
            <person name="Lindquist E."/>
            <person name="Lipzen A."/>
            <person name="Meier-Kolthoff J.P."/>
            <person name="Ohm R.A."/>
            <person name="Otillar R.P."/>
            <person name="Pangilinan J."/>
            <person name="Peng Y."/>
            <person name="Rokas A."/>
            <person name="Rosa C.A."/>
            <person name="Scheuner C."/>
            <person name="Sibirny A.A."/>
            <person name="Slot J.C."/>
            <person name="Stielow J.B."/>
            <person name="Sun H."/>
            <person name="Kurtzman C.P."/>
            <person name="Blackwell M."/>
            <person name="Grigoriev I.V."/>
            <person name="Jeffries T.W."/>
        </authorList>
    </citation>
    <scope>NUCLEOTIDE SEQUENCE [LARGE SCALE GENOMIC DNA]</scope>
    <source>
        <strain evidence="10">NRRL Y-17324</strain>
    </source>
</reference>
<evidence type="ECO:0000256" key="1">
    <source>
        <dbReference type="ARBA" id="ARBA00023015"/>
    </source>
</evidence>
<evidence type="ECO:0000256" key="4">
    <source>
        <dbReference type="ARBA" id="ARBA00023242"/>
    </source>
</evidence>
<dbReference type="CDD" id="cd02336">
    <property type="entry name" value="ZZ_RSC8"/>
    <property type="match status" value="1"/>
</dbReference>
<dbReference type="GO" id="GO:0006368">
    <property type="term" value="P:transcription elongation by RNA polymerase II"/>
    <property type="evidence" value="ECO:0007669"/>
    <property type="project" value="EnsemblFungi"/>
</dbReference>
<keyword evidence="1" id="KW-0805">Transcription regulation</keyword>
<protein>
    <submittedName>
        <fullName evidence="9">Eighth largest subunit of RSC</fullName>
    </submittedName>
</protein>
<dbReference type="GO" id="GO:0016586">
    <property type="term" value="C:RSC-type complex"/>
    <property type="evidence" value="ECO:0007669"/>
    <property type="project" value="EnsemblFungi"/>
</dbReference>
<dbReference type="CDD" id="cd00167">
    <property type="entry name" value="SANT"/>
    <property type="match status" value="1"/>
</dbReference>
<evidence type="ECO:0000259" key="6">
    <source>
        <dbReference type="PROSITE" id="PS50090"/>
    </source>
</evidence>
<dbReference type="SMART" id="SM00717">
    <property type="entry name" value="SANT"/>
    <property type="match status" value="1"/>
</dbReference>
<name>A0A1E4SEC8_9ASCO</name>
<dbReference type="GO" id="GO:0016514">
    <property type="term" value="C:SWI/SNF complex"/>
    <property type="evidence" value="ECO:0007669"/>
    <property type="project" value="TreeGrafter"/>
</dbReference>
<dbReference type="STRING" id="984487.A0A1E4SEC8"/>
<dbReference type="InterPro" id="IPR017884">
    <property type="entry name" value="SANT_dom"/>
</dbReference>
<dbReference type="GO" id="GO:0042393">
    <property type="term" value="F:histone binding"/>
    <property type="evidence" value="ECO:0007669"/>
    <property type="project" value="TreeGrafter"/>
</dbReference>